<reference evidence="2" key="1">
    <citation type="submission" date="2021-02" db="EMBL/GenBank/DDBJ databases">
        <authorList>
            <person name="Dougan E. K."/>
            <person name="Rhodes N."/>
            <person name="Thang M."/>
            <person name="Chan C."/>
        </authorList>
    </citation>
    <scope>NUCLEOTIDE SEQUENCE</scope>
</reference>
<keyword evidence="3" id="KW-1185">Reference proteome</keyword>
<sequence length="206" mass="22794">MFSKCLAREFFPSTFEAFLQISFFAKMAGGCAIFCTIMSAIAVPLLLFFGALCSYKFKSPMIDIPEHMKADAGMGCYMAGTFLYAYSKMQNAAEKPPSERLEGFWLPWRVADLGDNGLDATKMSYQDAAVLSISTVEHIGYDNEGNDHAQGFRIDGTAFSLEPWVLAWDASPALVMRIAREAREFLITFPIGFNPRLDSVVSKTSA</sequence>
<organism evidence="2 3">
    <name type="scientific">Polarella glacialis</name>
    <name type="common">Dinoflagellate</name>
    <dbReference type="NCBI Taxonomy" id="89957"/>
    <lineage>
        <taxon>Eukaryota</taxon>
        <taxon>Sar</taxon>
        <taxon>Alveolata</taxon>
        <taxon>Dinophyceae</taxon>
        <taxon>Suessiales</taxon>
        <taxon>Suessiaceae</taxon>
        <taxon>Polarella</taxon>
    </lineage>
</organism>
<dbReference type="Proteomes" id="UP000654075">
    <property type="component" value="Unassembled WGS sequence"/>
</dbReference>
<gene>
    <name evidence="2" type="ORF">PGLA1383_LOCUS35030</name>
</gene>
<feature type="transmembrane region" description="Helical" evidence="1">
    <location>
        <begin position="27"/>
        <end position="52"/>
    </location>
</feature>
<protein>
    <submittedName>
        <fullName evidence="2">Uncharacterized protein</fullName>
    </submittedName>
</protein>
<dbReference type="EMBL" id="CAJNNV010026139">
    <property type="protein sequence ID" value="CAE8617368.1"/>
    <property type="molecule type" value="Genomic_DNA"/>
</dbReference>
<dbReference type="AlphaFoldDB" id="A0A813FXS7"/>
<comment type="caution">
    <text evidence="2">The sequence shown here is derived from an EMBL/GenBank/DDBJ whole genome shotgun (WGS) entry which is preliminary data.</text>
</comment>
<name>A0A813FXS7_POLGL</name>
<accession>A0A813FXS7</accession>
<keyword evidence="1" id="KW-1133">Transmembrane helix</keyword>
<keyword evidence="1" id="KW-0812">Transmembrane</keyword>
<keyword evidence="1" id="KW-0472">Membrane</keyword>
<proteinExistence type="predicted"/>
<feature type="non-terminal residue" evidence="2">
    <location>
        <position position="1"/>
    </location>
</feature>
<evidence type="ECO:0000313" key="2">
    <source>
        <dbReference type="EMBL" id="CAE8617368.1"/>
    </source>
</evidence>
<evidence type="ECO:0000256" key="1">
    <source>
        <dbReference type="SAM" id="Phobius"/>
    </source>
</evidence>
<evidence type="ECO:0000313" key="3">
    <source>
        <dbReference type="Proteomes" id="UP000654075"/>
    </source>
</evidence>
<dbReference type="OrthoDB" id="436683at2759"/>